<dbReference type="Gene3D" id="3.30.1330.70">
    <property type="entry name" value="Holliday junction resolvase RusA"/>
    <property type="match status" value="1"/>
</dbReference>
<accession>A0AA44SIH5</accession>
<comment type="caution">
    <text evidence="2">The sequence shown here is derived from an EMBL/GenBank/DDBJ whole genome shotgun (WGS) entry which is preliminary data.</text>
</comment>
<dbReference type="GO" id="GO:0006281">
    <property type="term" value="P:DNA repair"/>
    <property type="evidence" value="ECO:0007669"/>
    <property type="project" value="InterPro"/>
</dbReference>
<organism evidence="2 3">
    <name type="scientific">Citrobacter freundii</name>
    <dbReference type="NCBI Taxonomy" id="546"/>
    <lineage>
        <taxon>Bacteria</taxon>
        <taxon>Pseudomonadati</taxon>
        <taxon>Pseudomonadota</taxon>
        <taxon>Gammaproteobacteria</taxon>
        <taxon>Enterobacterales</taxon>
        <taxon>Enterobacteriaceae</taxon>
        <taxon>Citrobacter</taxon>
        <taxon>Citrobacter freundii complex</taxon>
    </lineage>
</organism>
<dbReference type="InterPro" id="IPR036614">
    <property type="entry name" value="RusA-like_sf"/>
</dbReference>
<proteinExistence type="predicted"/>
<evidence type="ECO:0000313" key="3">
    <source>
        <dbReference type="Proteomes" id="UP000215827"/>
    </source>
</evidence>
<sequence>MQVIYEITPVPKPRQTRADKWKTRPAVMRYRAFCDEVRLRKTHLPESGAHITFVMPMPPSWSKKKREQFNGKPHQSKPDCDNMLKALMDALFDDDSSVWDCRITKLWGEKGQIIIRENAQ</sequence>
<reference evidence="2 3" key="1">
    <citation type="submission" date="2017-04" db="EMBL/GenBank/DDBJ databases">
        <title>Emergence of KPC-2-producing Citrobacter isolates from sediments of a Chinese river.</title>
        <authorList>
            <person name="Zheng B."/>
        </authorList>
    </citation>
    <scope>NUCLEOTIDE SEQUENCE [LARGE SCALE GENOMIC DNA]</scope>
    <source>
        <strain evidence="2 3">C191</strain>
    </source>
</reference>
<name>A0AA44SIH5_CITFR</name>
<dbReference type="Proteomes" id="UP000215827">
    <property type="component" value="Unassembled WGS sequence"/>
</dbReference>
<dbReference type="AlphaFoldDB" id="A0AA44SIH5"/>
<dbReference type="GO" id="GO:0000287">
    <property type="term" value="F:magnesium ion binding"/>
    <property type="evidence" value="ECO:0007669"/>
    <property type="project" value="InterPro"/>
</dbReference>
<dbReference type="Pfam" id="PF05866">
    <property type="entry name" value="RusA"/>
    <property type="match status" value="1"/>
</dbReference>
<protein>
    <submittedName>
        <fullName evidence="2">Uncharacterized protein</fullName>
    </submittedName>
</protein>
<dbReference type="InterPro" id="IPR008822">
    <property type="entry name" value="Endonuclease_RusA-like"/>
</dbReference>
<dbReference type="RefSeq" id="WP_045354712.1">
    <property type="nucleotide sequence ID" value="NZ_CP038653.1"/>
</dbReference>
<evidence type="ECO:0000313" key="2">
    <source>
        <dbReference type="EMBL" id="OYQ96397.1"/>
    </source>
</evidence>
<dbReference type="SUPFAM" id="SSF103084">
    <property type="entry name" value="Holliday junction resolvase RusA"/>
    <property type="match status" value="1"/>
</dbReference>
<evidence type="ECO:0000256" key="1">
    <source>
        <dbReference type="SAM" id="MobiDB-lite"/>
    </source>
</evidence>
<dbReference type="EMBL" id="NEFA01000045">
    <property type="protein sequence ID" value="OYQ96397.1"/>
    <property type="molecule type" value="Genomic_DNA"/>
</dbReference>
<gene>
    <name evidence="2" type="ORF">B9P89_24655</name>
</gene>
<dbReference type="GO" id="GO:0006310">
    <property type="term" value="P:DNA recombination"/>
    <property type="evidence" value="ECO:0007669"/>
    <property type="project" value="InterPro"/>
</dbReference>
<feature type="region of interest" description="Disordered" evidence="1">
    <location>
        <begin position="55"/>
        <end position="77"/>
    </location>
</feature>